<sequence length="241" mass="26864">MEVLKELISSIEDKPVKDLIVGAFITMVKSERIGCASTVMNKNCSKRDFRNLISKSLKELAELSLSEDTIDSSIGVAAINAGIKIKFEKLREIKGQDIMLIVGKNKDCAVIGHFPFLEKIKGNFKSLNIFELHPEEGDIPADKIPEFLPYADVVAITGMTITNHTFEDVIKYVKKDAFVIMLGPSTPISEILFDYNVDAVCGSIVEDEETFITYVKEGVCVKNLKGLRQVAILKENYDRIL</sequence>
<dbReference type="SUPFAM" id="SSF159713">
    <property type="entry name" value="Dhaf3308-like"/>
    <property type="match status" value="1"/>
</dbReference>
<dbReference type="Gene3D" id="3.40.50.11590">
    <property type="match status" value="1"/>
</dbReference>
<dbReference type="InterPro" id="IPR025251">
    <property type="entry name" value="DUF4213"/>
</dbReference>
<organism evidence="3">
    <name type="scientific">candidate division WOR-3 bacterium</name>
    <dbReference type="NCBI Taxonomy" id="2052148"/>
    <lineage>
        <taxon>Bacteria</taxon>
        <taxon>Bacteria division WOR-3</taxon>
    </lineage>
</organism>
<dbReference type="Gene3D" id="3.30.390.100">
    <property type="match status" value="1"/>
</dbReference>
<dbReference type="AlphaFoldDB" id="A0A7C4Y947"/>
<evidence type="ECO:0000259" key="2">
    <source>
        <dbReference type="Pfam" id="PF13938"/>
    </source>
</evidence>
<accession>A0A7C4Y947</accession>
<protein>
    <recommendedName>
        <fullName evidence="4">DUF364 domain-containing protein</fullName>
    </recommendedName>
</protein>
<feature type="domain" description="Putative heavy-metal chelation" evidence="1">
    <location>
        <begin position="100"/>
        <end position="233"/>
    </location>
</feature>
<evidence type="ECO:0008006" key="4">
    <source>
        <dbReference type="Google" id="ProtNLM"/>
    </source>
</evidence>
<proteinExistence type="predicted"/>
<dbReference type="EMBL" id="DTHG01000018">
    <property type="protein sequence ID" value="HGW91204.1"/>
    <property type="molecule type" value="Genomic_DNA"/>
</dbReference>
<gene>
    <name evidence="3" type="ORF">ENV67_01510</name>
</gene>
<feature type="domain" description="DUF4213" evidence="2">
    <location>
        <begin position="5"/>
        <end position="81"/>
    </location>
</feature>
<dbReference type="Pfam" id="PF13938">
    <property type="entry name" value="DUF4213"/>
    <property type="match status" value="1"/>
</dbReference>
<dbReference type="Pfam" id="PF04016">
    <property type="entry name" value="DUF364"/>
    <property type="match status" value="1"/>
</dbReference>
<evidence type="ECO:0000259" key="1">
    <source>
        <dbReference type="Pfam" id="PF04016"/>
    </source>
</evidence>
<evidence type="ECO:0000313" key="3">
    <source>
        <dbReference type="EMBL" id="HGW91204.1"/>
    </source>
</evidence>
<dbReference type="InterPro" id="IPR007161">
    <property type="entry name" value="DUF364"/>
</dbReference>
<name>A0A7C4Y947_UNCW3</name>
<comment type="caution">
    <text evidence="3">The sequence shown here is derived from an EMBL/GenBank/DDBJ whole genome shotgun (WGS) entry which is preliminary data.</text>
</comment>
<reference evidence="3" key="1">
    <citation type="journal article" date="2020" name="mSystems">
        <title>Genome- and Community-Level Interaction Insights into Carbon Utilization and Element Cycling Functions of Hydrothermarchaeota in Hydrothermal Sediment.</title>
        <authorList>
            <person name="Zhou Z."/>
            <person name="Liu Y."/>
            <person name="Xu W."/>
            <person name="Pan J."/>
            <person name="Luo Z.H."/>
            <person name="Li M."/>
        </authorList>
    </citation>
    <scope>NUCLEOTIDE SEQUENCE [LARGE SCALE GENOMIC DNA]</scope>
    <source>
        <strain evidence="3">SpSt-780</strain>
    </source>
</reference>